<dbReference type="Gene3D" id="3.30.1490.130">
    <property type="entry name" value="D-aminoacylase. Domain 3"/>
    <property type="match status" value="1"/>
</dbReference>
<dbReference type="InterPro" id="IPR013108">
    <property type="entry name" value="Amidohydro_3"/>
</dbReference>
<proteinExistence type="predicted"/>
<dbReference type="KEGG" id="pste:PSTEL_10740"/>
<dbReference type="Gene3D" id="2.30.40.10">
    <property type="entry name" value="Urease, subunit C, domain 1"/>
    <property type="match status" value="1"/>
</dbReference>
<evidence type="ECO:0000313" key="2">
    <source>
        <dbReference type="EMBL" id="AIQ63484.1"/>
    </source>
</evidence>
<sequence length="533" mass="58560">MNSYDIVIKNAKIVDGTGSPWYYADIAVAGDTIARIGKINDTGSASVFDAKGLVASPGFIDMHSHSDLFVMESGLVSAKLRQGITTELLGQDGISAAPLPQAFIERWQGNLSGLDGMPDIEWDWHDVDSYLSKIESAQPVCNYAYLAPHGNLRMQVIGLDNRKATVEEIKQMKELLREALDQGACGLSSGLIYLPCMYGDYTEIEALCEVAAEYGVPFIVHQRSEGDEILESMDELLVIAERTGVHLHFSHFKVCGRLNWHKTREVLVKLDNARHRGIEVTFDQYPYTAGSTMLSATLPPWAHEGGAAKLMERLRTPELREKMAADMTTGFAGWDSMYAWAGPDGILITSVETEQNKNCVGRTLQQITEARGSSDPISTALDLILEENNAVGMVDFVMDDASVATIMQHPAGTICTDGLLGGQPHPRAFGSFPKVLGKYTREDKLFTLEESIRRMTSQPARIIGFTDRGTIRKGMKADIVIFDEAGVKDTATYDNPRSYSEGIALVMVNGKLVVEGDAEHRLPSGKVLRRSYL</sequence>
<dbReference type="InterPro" id="IPR032466">
    <property type="entry name" value="Metal_Hydrolase"/>
</dbReference>
<dbReference type="SUPFAM" id="SSF51556">
    <property type="entry name" value="Metallo-dependent hydrolases"/>
    <property type="match status" value="1"/>
</dbReference>
<dbReference type="EMBL" id="CP009286">
    <property type="protein sequence ID" value="AIQ63484.1"/>
    <property type="molecule type" value="Genomic_DNA"/>
</dbReference>
<evidence type="ECO:0000259" key="1">
    <source>
        <dbReference type="Pfam" id="PF07969"/>
    </source>
</evidence>
<dbReference type="Gene3D" id="3.20.20.140">
    <property type="entry name" value="Metal-dependent hydrolases"/>
    <property type="match status" value="1"/>
</dbReference>
<dbReference type="InterPro" id="IPR023100">
    <property type="entry name" value="D-aminoacylase_insert_dom_sf"/>
</dbReference>
<dbReference type="AlphaFoldDB" id="A0A089N441"/>
<name>A0A089N441_9BACL</name>
<dbReference type="PANTHER" id="PTHR11647:SF1">
    <property type="entry name" value="COLLAPSIN RESPONSE MEDIATOR PROTEIN"/>
    <property type="match status" value="1"/>
</dbReference>
<dbReference type="PANTHER" id="PTHR11647">
    <property type="entry name" value="HYDRANTOINASE/DIHYDROPYRIMIDINASE FAMILY MEMBER"/>
    <property type="match status" value="1"/>
</dbReference>
<dbReference type="InterPro" id="IPR050378">
    <property type="entry name" value="Metallo-dep_Hydrolases_sf"/>
</dbReference>
<dbReference type="SUPFAM" id="SSF51338">
    <property type="entry name" value="Composite domain of metallo-dependent hydrolases"/>
    <property type="match status" value="1"/>
</dbReference>
<dbReference type="CDD" id="cd01297">
    <property type="entry name" value="D-aminoacylase"/>
    <property type="match status" value="1"/>
</dbReference>
<dbReference type="HOGENOM" id="CLU_016107_2_1_9"/>
<dbReference type="RefSeq" id="WP_038695048.1">
    <property type="nucleotide sequence ID" value="NZ_CP009286.1"/>
</dbReference>
<reference evidence="2 3" key="1">
    <citation type="submission" date="2014-08" db="EMBL/GenBank/DDBJ databases">
        <title>Comparative genomics of the Paenibacillus odorifer group.</title>
        <authorList>
            <person name="den Bakker H.C."/>
            <person name="Tsai Y.-C."/>
            <person name="Martin N."/>
            <person name="Korlach J."/>
            <person name="Wiedmann M."/>
        </authorList>
    </citation>
    <scope>NUCLEOTIDE SEQUENCE [LARGE SCALE GENOMIC DNA]</scope>
    <source>
        <strain evidence="2 3">DSM 14472</strain>
    </source>
</reference>
<gene>
    <name evidence="2" type="ORF">PSTEL_10740</name>
</gene>
<dbReference type="GO" id="GO:0016811">
    <property type="term" value="F:hydrolase activity, acting on carbon-nitrogen (but not peptide) bonds, in linear amides"/>
    <property type="evidence" value="ECO:0007669"/>
    <property type="project" value="InterPro"/>
</dbReference>
<dbReference type="OrthoDB" id="9775607at2"/>
<feature type="domain" description="Amidohydrolase 3" evidence="1">
    <location>
        <begin position="47"/>
        <end position="514"/>
    </location>
</feature>
<accession>A0A089N441</accession>
<organism evidence="2 3">
    <name type="scientific">Paenibacillus stellifer</name>
    <dbReference type="NCBI Taxonomy" id="169760"/>
    <lineage>
        <taxon>Bacteria</taxon>
        <taxon>Bacillati</taxon>
        <taxon>Bacillota</taxon>
        <taxon>Bacilli</taxon>
        <taxon>Bacillales</taxon>
        <taxon>Paenibacillaceae</taxon>
        <taxon>Paenibacillus</taxon>
    </lineage>
</organism>
<dbReference type="InterPro" id="IPR011059">
    <property type="entry name" value="Metal-dep_hydrolase_composite"/>
</dbReference>
<dbReference type="GO" id="GO:0016812">
    <property type="term" value="F:hydrolase activity, acting on carbon-nitrogen (but not peptide) bonds, in cyclic amides"/>
    <property type="evidence" value="ECO:0007669"/>
    <property type="project" value="TreeGrafter"/>
</dbReference>
<dbReference type="STRING" id="169760.PSTEL_10740"/>
<dbReference type="GO" id="GO:0005829">
    <property type="term" value="C:cytosol"/>
    <property type="evidence" value="ECO:0007669"/>
    <property type="project" value="TreeGrafter"/>
</dbReference>
<dbReference type="Pfam" id="PF07969">
    <property type="entry name" value="Amidohydro_3"/>
    <property type="match status" value="1"/>
</dbReference>
<evidence type="ECO:0000313" key="3">
    <source>
        <dbReference type="Proteomes" id="UP000029507"/>
    </source>
</evidence>
<dbReference type="Proteomes" id="UP000029507">
    <property type="component" value="Chromosome"/>
</dbReference>
<protein>
    <submittedName>
        <fullName evidence="2">D-aminoacylase</fullName>
    </submittedName>
</protein>
<keyword evidence="3" id="KW-1185">Reference proteome</keyword>